<reference evidence="6 7" key="1">
    <citation type="submission" date="2023-09" db="EMBL/GenBank/DDBJ databases">
        <title>Whole genome shotgun sequencing (WGS) of Bosea sp. ZW T0_25, isolated from stored onions (Allium cepa).</title>
        <authorList>
            <person name="Stoll D.A."/>
            <person name="Huch M."/>
        </authorList>
    </citation>
    <scope>NUCLEOTIDE SEQUENCE [LARGE SCALE GENOMIC DNA]</scope>
    <source>
        <strain evidence="6 7">ZW T0_25</strain>
    </source>
</reference>
<keyword evidence="7" id="KW-1185">Reference proteome</keyword>
<name>A0ABU3S9P9_9HYPH</name>
<comment type="similarity">
    <text evidence="1">Belongs to the LysR transcriptional regulatory family.</text>
</comment>
<dbReference type="SUPFAM" id="SSF46785">
    <property type="entry name" value="Winged helix' DNA-binding domain"/>
    <property type="match status" value="1"/>
</dbReference>
<dbReference type="PRINTS" id="PR00039">
    <property type="entry name" value="HTHLYSR"/>
</dbReference>
<dbReference type="EMBL" id="JAWDID010000025">
    <property type="protein sequence ID" value="MDU0341514.1"/>
    <property type="molecule type" value="Genomic_DNA"/>
</dbReference>
<feature type="domain" description="HTH lysR-type" evidence="5">
    <location>
        <begin position="5"/>
        <end position="62"/>
    </location>
</feature>
<dbReference type="Pfam" id="PF03466">
    <property type="entry name" value="LysR_substrate"/>
    <property type="match status" value="1"/>
</dbReference>
<proteinExistence type="inferred from homology"/>
<evidence type="ECO:0000313" key="6">
    <source>
        <dbReference type="EMBL" id="MDU0341514.1"/>
    </source>
</evidence>
<evidence type="ECO:0000256" key="1">
    <source>
        <dbReference type="ARBA" id="ARBA00009437"/>
    </source>
</evidence>
<protein>
    <submittedName>
        <fullName evidence="6">LysR family transcriptional regulator</fullName>
    </submittedName>
</protein>
<keyword evidence="2" id="KW-0805">Transcription regulation</keyword>
<dbReference type="Proteomes" id="UP001254257">
    <property type="component" value="Unassembled WGS sequence"/>
</dbReference>
<dbReference type="PROSITE" id="PS50931">
    <property type="entry name" value="HTH_LYSR"/>
    <property type="match status" value="1"/>
</dbReference>
<dbReference type="InterPro" id="IPR005119">
    <property type="entry name" value="LysR_subst-bd"/>
</dbReference>
<evidence type="ECO:0000256" key="3">
    <source>
        <dbReference type="ARBA" id="ARBA00023125"/>
    </source>
</evidence>
<dbReference type="InterPro" id="IPR050176">
    <property type="entry name" value="LTTR"/>
</dbReference>
<dbReference type="InterPro" id="IPR036390">
    <property type="entry name" value="WH_DNA-bd_sf"/>
</dbReference>
<dbReference type="Gene3D" id="3.40.190.10">
    <property type="entry name" value="Periplasmic binding protein-like II"/>
    <property type="match status" value="2"/>
</dbReference>
<gene>
    <name evidence="6" type="ORF">RKE40_16575</name>
</gene>
<dbReference type="Pfam" id="PF00126">
    <property type="entry name" value="HTH_1"/>
    <property type="match status" value="1"/>
</dbReference>
<organism evidence="6 7">
    <name type="scientific">Bosea rubneri</name>
    <dbReference type="NCBI Taxonomy" id="3075434"/>
    <lineage>
        <taxon>Bacteria</taxon>
        <taxon>Pseudomonadati</taxon>
        <taxon>Pseudomonadota</taxon>
        <taxon>Alphaproteobacteria</taxon>
        <taxon>Hyphomicrobiales</taxon>
        <taxon>Boseaceae</taxon>
        <taxon>Bosea</taxon>
    </lineage>
</organism>
<evidence type="ECO:0000259" key="5">
    <source>
        <dbReference type="PROSITE" id="PS50931"/>
    </source>
</evidence>
<dbReference type="RefSeq" id="WP_316019335.1">
    <property type="nucleotide sequence ID" value="NZ_JAWDID010000025.1"/>
</dbReference>
<dbReference type="SUPFAM" id="SSF53850">
    <property type="entry name" value="Periplasmic binding protein-like II"/>
    <property type="match status" value="1"/>
</dbReference>
<evidence type="ECO:0000313" key="7">
    <source>
        <dbReference type="Proteomes" id="UP001254257"/>
    </source>
</evidence>
<sequence length="284" mass="30704">MPRNLDIALLRAFDAVVAAGGITAAARLLNLTQAAVSLQLKRLEDSFGCRLVERGRAGIHLTPQGERLIGQARRLLRQNDEVWAAIGRPAFAGEVRLGMPSDLVRPFGTPILRRFDRAWPQVRVVIVCDSSGRLLEQLDRRDIDLAIVVQSADTTGGETLRVEPLSWVGARNGTAHLREPLPLSTGDDTCPHRPIALKALAAAGRDWRFVCEVASFEAICAPVEADIAVSPMLPSTVPESLAVLKESVGLPPLTDFLINLYLPRAGASDAALELARNIRELHGG</sequence>
<dbReference type="InterPro" id="IPR000847">
    <property type="entry name" value="LysR_HTH_N"/>
</dbReference>
<keyword evidence="4" id="KW-0804">Transcription</keyword>
<dbReference type="InterPro" id="IPR036388">
    <property type="entry name" value="WH-like_DNA-bd_sf"/>
</dbReference>
<dbReference type="PANTHER" id="PTHR30579">
    <property type="entry name" value="TRANSCRIPTIONAL REGULATOR"/>
    <property type="match status" value="1"/>
</dbReference>
<accession>A0ABU3S9P9</accession>
<evidence type="ECO:0000256" key="2">
    <source>
        <dbReference type="ARBA" id="ARBA00023015"/>
    </source>
</evidence>
<dbReference type="PANTHER" id="PTHR30579:SF7">
    <property type="entry name" value="HTH-TYPE TRANSCRIPTIONAL REGULATOR LRHA-RELATED"/>
    <property type="match status" value="1"/>
</dbReference>
<comment type="caution">
    <text evidence="6">The sequence shown here is derived from an EMBL/GenBank/DDBJ whole genome shotgun (WGS) entry which is preliminary data.</text>
</comment>
<keyword evidence="3" id="KW-0238">DNA-binding</keyword>
<dbReference type="Gene3D" id="1.10.10.10">
    <property type="entry name" value="Winged helix-like DNA-binding domain superfamily/Winged helix DNA-binding domain"/>
    <property type="match status" value="1"/>
</dbReference>
<evidence type="ECO:0000256" key="4">
    <source>
        <dbReference type="ARBA" id="ARBA00023163"/>
    </source>
</evidence>